<dbReference type="EC" id="3.1.3.48" evidence="2"/>
<dbReference type="AlphaFoldDB" id="A0A7C3SJ74"/>
<evidence type="ECO:0000313" key="5">
    <source>
        <dbReference type="EMBL" id="HGB14981.1"/>
    </source>
</evidence>
<dbReference type="PANTHER" id="PTHR39181">
    <property type="entry name" value="TYROSINE-PROTEIN PHOSPHATASE YWQE"/>
    <property type="match status" value="1"/>
</dbReference>
<comment type="similarity">
    <text evidence="1">Belongs to the metallo-dependent hydrolases superfamily. CpsB/CapC family.</text>
</comment>
<dbReference type="InterPro" id="IPR016667">
    <property type="entry name" value="Caps_polysacc_synth_CpsB/CapC"/>
</dbReference>
<dbReference type="Pfam" id="PF19567">
    <property type="entry name" value="CpsB_CapC"/>
    <property type="match status" value="1"/>
</dbReference>
<comment type="caution">
    <text evidence="5">The sequence shown here is derived from an EMBL/GenBank/DDBJ whole genome shotgun (WGS) entry which is preliminary data.</text>
</comment>
<accession>A0A7C3SJ74</accession>
<evidence type="ECO:0000256" key="1">
    <source>
        <dbReference type="ARBA" id="ARBA00005750"/>
    </source>
</evidence>
<evidence type="ECO:0000256" key="4">
    <source>
        <dbReference type="ARBA" id="ARBA00051722"/>
    </source>
</evidence>
<dbReference type="GO" id="GO:0004725">
    <property type="term" value="F:protein tyrosine phosphatase activity"/>
    <property type="evidence" value="ECO:0007669"/>
    <property type="project" value="UniProtKB-EC"/>
</dbReference>
<dbReference type="GO" id="GO:0030145">
    <property type="term" value="F:manganese ion binding"/>
    <property type="evidence" value="ECO:0007669"/>
    <property type="project" value="InterPro"/>
</dbReference>
<dbReference type="PANTHER" id="PTHR39181:SF1">
    <property type="entry name" value="TYROSINE-PROTEIN PHOSPHATASE YWQE"/>
    <property type="match status" value="1"/>
</dbReference>
<dbReference type="PIRSF" id="PIRSF016557">
    <property type="entry name" value="Caps_synth_CpsB"/>
    <property type="match status" value="1"/>
</dbReference>
<reference evidence="5" key="1">
    <citation type="journal article" date="2020" name="mSystems">
        <title>Genome- and Community-Level Interaction Insights into Carbon Utilization and Element Cycling Functions of Hydrothermarchaeota in Hydrothermal Sediment.</title>
        <authorList>
            <person name="Zhou Z."/>
            <person name="Liu Y."/>
            <person name="Xu W."/>
            <person name="Pan J."/>
            <person name="Luo Z.H."/>
            <person name="Li M."/>
        </authorList>
    </citation>
    <scope>NUCLEOTIDE SEQUENCE [LARGE SCALE GENOMIC DNA]</scope>
    <source>
        <strain evidence="5">SpSt-776</strain>
    </source>
</reference>
<organism evidence="5">
    <name type="scientific">Desulfobacca acetoxidans</name>
    <dbReference type="NCBI Taxonomy" id="60893"/>
    <lineage>
        <taxon>Bacteria</taxon>
        <taxon>Pseudomonadati</taxon>
        <taxon>Thermodesulfobacteriota</taxon>
        <taxon>Desulfobaccia</taxon>
        <taxon>Desulfobaccales</taxon>
        <taxon>Desulfobaccaceae</taxon>
        <taxon>Desulfobacca</taxon>
    </lineage>
</organism>
<proteinExistence type="inferred from homology"/>
<protein>
    <recommendedName>
        <fullName evidence="2">protein-tyrosine-phosphatase</fullName>
        <ecNumber evidence="2">3.1.3.48</ecNumber>
    </recommendedName>
</protein>
<dbReference type="Gene3D" id="3.20.20.140">
    <property type="entry name" value="Metal-dependent hydrolases"/>
    <property type="match status" value="1"/>
</dbReference>
<keyword evidence="3" id="KW-0378">Hydrolase</keyword>
<evidence type="ECO:0000256" key="2">
    <source>
        <dbReference type="ARBA" id="ARBA00013064"/>
    </source>
</evidence>
<gene>
    <name evidence="5" type="ORF">ENV62_07085</name>
</gene>
<name>A0A7C3SJ74_9BACT</name>
<sequence length="244" mass="26910">MLDLHTHILPGLDDGPRSWAEALEMARLAAADGIRGLAATPHLYRHRRVYQGEMNTPDRIGPMVQRLREELSAAGIDLQIFPGCEAPLCPELLDLLQAGQVLTLNDRKRHIFLEMPDTVIPPATEDLVFRLNAVGIVPILTHPERNAAFQEMPGKLGRLLRLDCLAQITAASLTGGFGRRAARFAQKLVQQGYVRLVASDAHDARHRPPQLSPGIEKLARLVGESKAWDMVTVVPKKILQGMPV</sequence>
<dbReference type="InterPro" id="IPR016195">
    <property type="entry name" value="Pol/histidinol_Pase-like"/>
</dbReference>
<comment type="catalytic activity">
    <reaction evidence="4">
        <text>O-phospho-L-tyrosyl-[protein] + H2O = L-tyrosyl-[protein] + phosphate</text>
        <dbReference type="Rhea" id="RHEA:10684"/>
        <dbReference type="Rhea" id="RHEA-COMP:10136"/>
        <dbReference type="Rhea" id="RHEA-COMP:20101"/>
        <dbReference type="ChEBI" id="CHEBI:15377"/>
        <dbReference type="ChEBI" id="CHEBI:43474"/>
        <dbReference type="ChEBI" id="CHEBI:46858"/>
        <dbReference type="ChEBI" id="CHEBI:61978"/>
        <dbReference type="EC" id="3.1.3.48"/>
    </reaction>
</comment>
<dbReference type="SUPFAM" id="SSF89550">
    <property type="entry name" value="PHP domain-like"/>
    <property type="match status" value="1"/>
</dbReference>
<dbReference type="EMBL" id="DTHB01000048">
    <property type="protein sequence ID" value="HGB14981.1"/>
    <property type="molecule type" value="Genomic_DNA"/>
</dbReference>
<evidence type="ECO:0000256" key="3">
    <source>
        <dbReference type="ARBA" id="ARBA00022801"/>
    </source>
</evidence>